<keyword evidence="4" id="KW-0997">Cell inner membrane</keyword>
<protein>
    <submittedName>
        <fullName evidence="10">Uncharacterized protein</fullName>
    </submittedName>
</protein>
<proteinExistence type="inferred from homology"/>
<evidence type="ECO:0000256" key="4">
    <source>
        <dbReference type="ARBA" id="ARBA00022519"/>
    </source>
</evidence>
<sequence>MSKTREGWNPYLLGGLAGLLSVWSTYYTGKFFGASTSFVRAAAFVEDKVIPERAATLEYLVKNAAKMDWQMMLLIGIFIGALLSATLFGDFKFQAVPDMWKKHFGESAVSRGVVAFLGGAVAMFGARLADGCPSGHGLSGTMQLAASGFLALICFFIAGAIVARMIYGGGGQNGS</sequence>
<dbReference type="Proteomes" id="UP000295066">
    <property type="component" value="Unassembled WGS sequence"/>
</dbReference>
<evidence type="ECO:0000313" key="11">
    <source>
        <dbReference type="Proteomes" id="UP000295066"/>
    </source>
</evidence>
<keyword evidence="5 9" id="KW-0812">Transmembrane</keyword>
<dbReference type="PANTHER" id="PTHR30574:SF1">
    <property type="entry name" value="SULPHUR TRANSPORT DOMAIN-CONTAINING PROTEIN"/>
    <property type="match status" value="1"/>
</dbReference>
<dbReference type="EMBL" id="SORI01000012">
    <property type="protein sequence ID" value="TDY59516.1"/>
    <property type="molecule type" value="Genomic_DNA"/>
</dbReference>
<gene>
    <name evidence="10" type="ORF">C8D99_11223</name>
</gene>
<dbReference type="InterPro" id="IPR007272">
    <property type="entry name" value="Sulf_transp_TsuA/YedE"/>
</dbReference>
<keyword evidence="2" id="KW-0813">Transport</keyword>
<organism evidence="10 11">
    <name type="scientific">Aminivibrio pyruvatiphilus</name>
    <dbReference type="NCBI Taxonomy" id="1005740"/>
    <lineage>
        <taxon>Bacteria</taxon>
        <taxon>Thermotogati</taxon>
        <taxon>Synergistota</taxon>
        <taxon>Synergistia</taxon>
        <taxon>Synergistales</taxon>
        <taxon>Aminobacteriaceae</taxon>
        <taxon>Aminivibrio</taxon>
    </lineage>
</organism>
<evidence type="ECO:0000256" key="3">
    <source>
        <dbReference type="ARBA" id="ARBA00022475"/>
    </source>
</evidence>
<comment type="caution">
    <text evidence="10">The sequence shown here is derived from an EMBL/GenBank/DDBJ whole genome shotgun (WGS) entry which is preliminary data.</text>
</comment>
<evidence type="ECO:0000313" key="10">
    <source>
        <dbReference type="EMBL" id="TDY59516.1"/>
    </source>
</evidence>
<name>A0A4R8M7D5_9BACT</name>
<evidence type="ECO:0000256" key="9">
    <source>
        <dbReference type="SAM" id="Phobius"/>
    </source>
</evidence>
<keyword evidence="11" id="KW-1185">Reference proteome</keyword>
<evidence type="ECO:0000256" key="7">
    <source>
        <dbReference type="ARBA" id="ARBA00023136"/>
    </source>
</evidence>
<evidence type="ECO:0000256" key="2">
    <source>
        <dbReference type="ARBA" id="ARBA00022448"/>
    </source>
</evidence>
<evidence type="ECO:0000256" key="1">
    <source>
        <dbReference type="ARBA" id="ARBA00004429"/>
    </source>
</evidence>
<reference evidence="10 11" key="1">
    <citation type="submission" date="2019-03" db="EMBL/GenBank/DDBJ databases">
        <title>Genomic Encyclopedia of Type Strains, Phase IV (KMG-IV): sequencing the most valuable type-strain genomes for metagenomic binning, comparative biology and taxonomic classification.</title>
        <authorList>
            <person name="Goeker M."/>
        </authorList>
    </citation>
    <scope>NUCLEOTIDE SEQUENCE [LARGE SCALE GENOMIC DNA]</scope>
    <source>
        <strain evidence="10 11">DSM 25964</strain>
    </source>
</reference>
<feature type="transmembrane region" description="Helical" evidence="9">
    <location>
        <begin position="12"/>
        <end position="29"/>
    </location>
</feature>
<keyword evidence="7 9" id="KW-0472">Membrane</keyword>
<evidence type="ECO:0000256" key="6">
    <source>
        <dbReference type="ARBA" id="ARBA00022989"/>
    </source>
</evidence>
<feature type="transmembrane region" description="Helical" evidence="9">
    <location>
        <begin position="69"/>
        <end position="88"/>
    </location>
</feature>
<dbReference type="AlphaFoldDB" id="A0A4R8M7D5"/>
<dbReference type="RefSeq" id="WP_243833888.1">
    <property type="nucleotide sequence ID" value="NZ_SORI01000012.1"/>
</dbReference>
<comment type="subcellular location">
    <subcellularLocation>
        <location evidence="1">Cell inner membrane</location>
        <topology evidence="1">Multi-pass membrane protein</topology>
    </subcellularLocation>
</comment>
<feature type="transmembrane region" description="Helical" evidence="9">
    <location>
        <begin position="108"/>
        <end position="129"/>
    </location>
</feature>
<accession>A0A4R8M7D5</accession>
<comment type="similarity">
    <text evidence="8">Belongs to the TsuA/YedE (TC 9.B.102) family.</text>
</comment>
<keyword evidence="6 9" id="KW-1133">Transmembrane helix</keyword>
<keyword evidence="3" id="KW-1003">Cell membrane</keyword>
<feature type="transmembrane region" description="Helical" evidence="9">
    <location>
        <begin position="149"/>
        <end position="167"/>
    </location>
</feature>
<dbReference type="PANTHER" id="PTHR30574">
    <property type="entry name" value="INNER MEMBRANE PROTEIN YEDE"/>
    <property type="match status" value="1"/>
</dbReference>
<dbReference type="GO" id="GO:0005886">
    <property type="term" value="C:plasma membrane"/>
    <property type="evidence" value="ECO:0007669"/>
    <property type="project" value="UniProtKB-SubCell"/>
</dbReference>
<dbReference type="Pfam" id="PF04143">
    <property type="entry name" value="Sulf_transp"/>
    <property type="match status" value="1"/>
</dbReference>
<evidence type="ECO:0000256" key="5">
    <source>
        <dbReference type="ARBA" id="ARBA00022692"/>
    </source>
</evidence>
<evidence type="ECO:0000256" key="8">
    <source>
        <dbReference type="ARBA" id="ARBA00035655"/>
    </source>
</evidence>